<protein>
    <submittedName>
        <fullName evidence="1">Uncharacterized protein</fullName>
    </submittedName>
</protein>
<dbReference type="AlphaFoldDB" id="A0AAV5W964"/>
<dbReference type="Proteomes" id="UP001432322">
    <property type="component" value="Unassembled WGS sequence"/>
</dbReference>
<sequence length="106" mass="11789">RDAGVERIAGAEEDTDGRVRVGEHRAVRVHHYISALVDGRTLRDGNGRQVGVASALLKRTSRVRQNVERRLYLGVRLRRDRIRLLGRLQTLRGAASQGGGLRARDA</sequence>
<dbReference type="EMBL" id="BTSY01000005">
    <property type="protein sequence ID" value="GMT27284.1"/>
    <property type="molecule type" value="Genomic_DNA"/>
</dbReference>
<keyword evidence="2" id="KW-1185">Reference proteome</keyword>
<proteinExistence type="predicted"/>
<evidence type="ECO:0000313" key="2">
    <source>
        <dbReference type="Proteomes" id="UP001432322"/>
    </source>
</evidence>
<organism evidence="1 2">
    <name type="scientific">Pristionchus fissidentatus</name>
    <dbReference type="NCBI Taxonomy" id="1538716"/>
    <lineage>
        <taxon>Eukaryota</taxon>
        <taxon>Metazoa</taxon>
        <taxon>Ecdysozoa</taxon>
        <taxon>Nematoda</taxon>
        <taxon>Chromadorea</taxon>
        <taxon>Rhabditida</taxon>
        <taxon>Rhabditina</taxon>
        <taxon>Diplogasteromorpha</taxon>
        <taxon>Diplogasteroidea</taxon>
        <taxon>Neodiplogasteridae</taxon>
        <taxon>Pristionchus</taxon>
    </lineage>
</organism>
<gene>
    <name evidence="1" type="ORF">PFISCL1PPCAC_18581</name>
</gene>
<reference evidence="1" key="1">
    <citation type="submission" date="2023-10" db="EMBL/GenBank/DDBJ databases">
        <title>Genome assembly of Pristionchus species.</title>
        <authorList>
            <person name="Yoshida K."/>
            <person name="Sommer R.J."/>
        </authorList>
    </citation>
    <scope>NUCLEOTIDE SEQUENCE</scope>
    <source>
        <strain evidence="1">RS5133</strain>
    </source>
</reference>
<evidence type="ECO:0000313" key="1">
    <source>
        <dbReference type="EMBL" id="GMT27284.1"/>
    </source>
</evidence>
<feature type="non-terminal residue" evidence="1">
    <location>
        <position position="1"/>
    </location>
</feature>
<accession>A0AAV5W964</accession>
<name>A0AAV5W964_9BILA</name>
<comment type="caution">
    <text evidence="1">The sequence shown here is derived from an EMBL/GenBank/DDBJ whole genome shotgun (WGS) entry which is preliminary data.</text>
</comment>